<dbReference type="Pfam" id="PF08220">
    <property type="entry name" value="HTH_DeoR"/>
    <property type="match status" value="1"/>
</dbReference>
<dbReference type="InterPro" id="IPR036390">
    <property type="entry name" value="WH_DNA-bd_sf"/>
</dbReference>
<dbReference type="GO" id="GO:0003700">
    <property type="term" value="F:DNA-binding transcription factor activity"/>
    <property type="evidence" value="ECO:0007669"/>
    <property type="project" value="InterPro"/>
</dbReference>
<dbReference type="EMBL" id="OMKW01000002">
    <property type="protein sequence ID" value="SPF28881.1"/>
    <property type="molecule type" value="Genomic_DNA"/>
</dbReference>
<evidence type="ECO:0000256" key="2">
    <source>
        <dbReference type="ARBA" id="ARBA00023015"/>
    </source>
</evidence>
<evidence type="ECO:0000313" key="6">
    <source>
        <dbReference type="Proteomes" id="UP000244932"/>
    </source>
</evidence>
<evidence type="ECO:0000256" key="3">
    <source>
        <dbReference type="ARBA" id="ARBA00023163"/>
    </source>
</evidence>
<dbReference type="InterPro" id="IPR037171">
    <property type="entry name" value="NagB/RpiA_transferase-like"/>
</dbReference>
<dbReference type="InterPro" id="IPR050313">
    <property type="entry name" value="Carb_Metab_HTH_regulators"/>
</dbReference>
<dbReference type="Gene3D" id="1.10.10.10">
    <property type="entry name" value="Winged helix-like DNA-binding domain superfamily/Winged helix DNA-binding domain"/>
    <property type="match status" value="1"/>
</dbReference>
<evidence type="ECO:0000259" key="4">
    <source>
        <dbReference type="PROSITE" id="PS51000"/>
    </source>
</evidence>
<reference evidence="5 6" key="1">
    <citation type="submission" date="2018-03" db="EMBL/GenBank/DDBJ databases">
        <authorList>
            <person name="Keele B.F."/>
        </authorList>
    </citation>
    <scope>NUCLEOTIDE SEQUENCE [LARGE SCALE GENOMIC DNA]</scope>
    <source>
        <strain evidence="5 6">CeCT 8812</strain>
    </source>
</reference>
<dbReference type="Proteomes" id="UP000244932">
    <property type="component" value="Unassembled WGS sequence"/>
</dbReference>
<name>A0A2R8A9G6_9RHOB</name>
<dbReference type="SMART" id="SM01134">
    <property type="entry name" value="DeoRC"/>
    <property type="match status" value="1"/>
</dbReference>
<keyword evidence="6" id="KW-1185">Reference proteome</keyword>
<organism evidence="5 6">
    <name type="scientific">Pontivivens insulae</name>
    <dbReference type="NCBI Taxonomy" id="1639689"/>
    <lineage>
        <taxon>Bacteria</taxon>
        <taxon>Pseudomonadati</taxon>
        <taxon>Pseudomonadota</taxon>
        <taxon>Alphaproteobacteria</taxon>
        <taxon>Rhodobacterales</taxon>
        <taxon>Paracoccaceae</taxon>
        <taxon>Pontivivens</taxon>
    </lineage>
</organism>
<keyword evidence="2" id="KW-0805">Transcription regulation</keyword>
<dbReference type="PRINTS" id="PR00037">
    <property type="entry name" value="HTHLACR"/>
</dbReference>
<evidence type="ECO:0000313" key="5">
    <source>
        <dbReference type="EMBL" id="SPF28881.1"/>
    </source>
</evidence>
<evidence type="ECO:0000256" key="1">
    <source>
        <dbReference type="ARBA" id="ARBA00022491"/>
    </source>
</evidence>
<dbReference type="PANTHER" id="PTHR30363:SF4">
    <property type="entry name" value="GLYCEROL-3-PHOSPHATE REGULON REPRESSOR"/>
    <property type="match status" value="1"/>
</dbReference>
<dbReference type="Gene3D" id="3.30.750.70">
    <property type="entry name" value="4-hydroxybutyrate coenzyme like domains"/>
    <property type="match status" value="1"/>
</dbReference>
<keyword evidence="3" id="KW-0804">Transcription</keyword>
<dbReference type="PROSITE" id="PS51000">
    <property type="entry name" value="HTH_DEOR_2"/>
    <property type="match status" value="1"/>
</dbReference>
<dbReference type="SUPFAM" id="SSF46785">
    <property type="entry name" value="Winged helix' DNA-binding domain"/>
    <property type="match status" value="1"/>
</dbReference>
<dbReference type="InterPro" id="IPR036388">
    <property type="entry name" value="WH-like_DNA-bd_sf"/>
</dbReference>
<keyword evidence="1" id="KW-0678">Repressor</keyword>
<dbReference type="AlphaFoldDB" id="A0A2R8A9G6"/>
<dbReference type="PANTHER" id="PTHR30363">
    <property type="entry name" value="HTH-TYPE TRANSCRIPTIONAL REGULATOR SRLR-RELATED"/>
    <property type="match status" value="1"/>
</dbReference>
<feature type="domain" description="HTH deoR-type" evidence="4">
    <location>
        <begin position="3"/>
        <end position="58"/>
    </location>
</feature>
<proteinExistence type="predicted"/>
<dbReference type="RefSeq" id="WP_108781633.1">
    <property type="nucleotide sequence ID" value="NZ_OMKW01000002.1"/>
</dbReference>
<dbReference type="SUPFAM" id="SSF100950">
    <property type="entry name" value="NagB/RpiA/CoA transferase-like"/>
    <property type="match status" value="1"/>
</dbReference>
<dbReference type="Pfam" id="PF00455">
    <property type="entry name" value="DeoRC"/>
    <property type="match status" value="1"/>
</dbReference>
<dbReference type="InterPro" id="IPR001034">
    <property type="entry name" value="DeoR_HTH"/>
</dbReference>
<sequence length="254" mass="27197">MNQTLRQATILARARDQGHVTVEDLAREMAVATQTVRRDLNMLCEQGALMRVHGGAVLPSGVANLAYETRRAMASDAKAAIGRECASLIPDGSTLFINIGTTTEAVARALAQHRRLRVMTNNLNVASILASHADCAVTVLGGDLRSTDNGLVGPLTQEAVLQYKADFAIIGASAIDRDGELLDFDSSEIGISRTMLSRARTTIAVADAEKFTRTAPVRICSLNQLDHFVTDSTPPDEVVCQLESSATKLTCTML</sequence>
<gene>
    <name evidence="5" type="primary">glpR_2</name>
    <name evidence="5" type="ORF">POI8812_01184</name>
</gene>
<dbReference type="OrthoDB" id="9814815at2"/>
<accession>A0A2R8A9G6</accession>
<protein>
    <submittedName>
        <fullName evidence="5">Glycerol-3-phosphate regulon repressor</fullName>
    </submittedName>
</protein>
<dbReference type="SMART" id="SM00420">
    <property type="entry name" value="HTH_DEOR"/>
    <property type="match status" value="1"/>
</dbReference>
<dbReference type="InterPro" id="IPR014036">
    <property type="entry name" value="DeoR-like_C"/>
</dbReference>